<reference evidence="6" key="1">
    <citation type="submission" date="2020-10" db="EMBL/GenBank/DDBJ databases">
        <title>Genomic Encyclopedia of Type Strains, Phase IV (KMG-IV): sequencing the most valuable type-strain genomes for metagenomic binning, comparative biology and taxonomic classification.</title>
        <authorList>
            <person name="Goeker M."/>
        </authorList>
    </citation>
    <scope>NUCLEOTIDE SEQUENCE</scope>
    <source>
        <strain evidence="6">DSM 13886</strain>
    </source>
</reference>
<proteinExistence type="predicted"/>
<dbReference type="GO" id="GO:0018580">
    <property type="term" value="F:nitronate monooxygenase activity"/>
    <property type="evidence" value="ECO:0007669"/>
    <property type="project" value="InterPro"/>
</dbReference>
<evidence type="ECO:0000256" key="2">
    <source>
        <dbReference type="ARBA" id="ARBA00013457"/>
    </source>
</evidence>
<sequence length="324" mass="34887">MMNQVCKLLTINYPIIQGGMGNISSAELAIAVSEAGGLGTIGCGTSSVEEVESKIRHIKKRTDLNFSVNIAINVTPHTEELIELVIKHQVPVVSLSAGNPAPYIPLLHDNGITVITLVASVKHAQKAEKAGADILVAEGFEAAGINSNLELTTFTLIPQITASVKVPVIAAGGIGDGKGLAAAFMLGASGVQMGTRFIATKEMPVHDTYKQRLLNATDTETMIIGRQIGRVRRVLKNDYAEELFKREWEGLTLEQYNELTSETLHVKGAIDGDMKNGFINSGQVSGLISDIPAVKDLIEEMMREARGYMINSLKELDSLCDEKD</sequence>
<dbReference type="InterPro" id="IPR013785">
    <property type="entry name" value="Aldolase_TIM"/>
</dbReference>
<dbReference type="AlphaFoldDB" id="A0A927RF94"/>
<evidence type="ECO:0000256" key="3">
    <source>
        <dbReference type="ARBA" id="ARBA00022630"/>
    </source>
</evidence>
<dbReference type="InterPro" id="IPR004136">
    <property type="entry name" value="NMO"/>
</dbReference>
<dbReference type="PANTHER" id="PTHR32332">
    <property type="entry name" value="2-NITROPROPANE DIOXYGENASE"/>
    <property type="match status" value="1"/>
</dbReference>
<keyword evidence="7" id="KW-1185">Reference proteome</keyword>
<comment type="caution">
    <text evidence="6">The sequence shown here is derived from an EMBL/GenBank/DDBJ whole genome shotgun (WGS) entry which is preliminary data.</text>
</comment>
<keyword evidence="3" id="KW-0285">Flavoprotein</keyword>
<evidence type="ECO:0000313" key="6">
    <source>
        <dbReference type="EMBL" id="MBE1555302.1"/>
    </source>
</evidence>
<dbReference type="EMBL" id="JADBEL010000012">
    <property type="protein sequence ID" value="MBE1555302.1"/>
    <property type="molecule type" value="Genomic_DNA"/>
</dbReference>
<dbReference type="Gene3D" id="3.20.20.70">
    <property type="entry name" value="Aldolase class I"/>
    <property type="match status" value="1"/>
</dbReference>
<protein>
    <recommendedName>
        <fullName evidence="2">Probable nitronate monooxygenase</fullName>
    </recommendedName>
</protein>
<keyword evidence="4" id="KW-0288">FMN</keyword>
<dbReference type="SUPFAM" id="SSF51412">
    <property type="entry name" value="Inosine monophosphate dehydrogenase (IMPDH)"/>
    <property type="match status" value="1"/>
</dbReference>
<keyword evidence="5 6" id="KW-0560">Oxidoreductase</keyword>
<dbReference type="Proteomes" id="UP000658225">
    <property type="component" value="Unassembled WGS sequence"/>
</dbReference>
<name>A0A927RF94_9BACL</name>
<dbReference type="CDD" id="cd04730">
    <property type="entry name" value="NPD_like"/>
    <property type="match status" value="1"/>
</dbReference>
<accession>A0A927RF94</accession>
<evidence type="ECO:0000313" key="7">
    <source>
        <dbReference type="Proteomes" id="UP000658225"/>
    </source>
</evidence>
<dbReference type="Pfam" id="PF03060">
    <property type="entry name" value="NMO"/>
    <property type="match status" value="1"/>
</dbReference>
<evidence type="ECO:0000256" key="4">
    <source>
        <dbReference type="ARBA" id="ARBA00022643"/>
    </source>
</evidence>
<gene>
    <name evidence="6" type="ORF">H4683_002407</name>
</gene>
<comment type="function">
    <text evidence="1">Nitronate monooxygenase that uses molecular oxygen to catalyze the oxidative denitrification of alkyl nitronates. Acts on propionate 3-nitronate (P3N), the presumed physiological substrate. Probably functions in the detoxification of P3N, a metabolic poison produced by plants and fungi as a defense mechanism.</text>
</comment>
<evidence type="ECO:0000256" key="1">
    <source>
        <dbReference type="ARBA" id="ARBA00003535"/>
    </source>
</evidence>
<organism evidence="6 7">
    <name type="scientific">Sporosarcina limicola</name>
    <dbReference type="NCBI Taxonomy" id="34101"/>
    <lineage>
        <taxon>Bacteria</taxon>
        <taxon>Bacillati</taxon>
        <taxon>Bacillota</taxon>
        <taxon>Bacilli</taxon>
        <taxon>Bacillales</taxon>
        <taxon>Caryophanaceae</taxon>
        <taxon>Sporosarcina</taxon>
    </lineage>
</organism>
<evidence type="ECO:0000256" key="5">
    <source>
        <dbReference type="ARBA" id="ARBA00023002"/>
    </source>
</evidence>
<dbReference type="PANTHER" id="PTHR32332:SF20">
    <property type="entry name" value="2-NITROPROPANE DIOXYGENASE-LIKE PROTEIN"/>
    <property type="match status" value="1"/>
</dbReference>